<keyword evidence="1" id="KW-0521">NADP</keyword>
<reference evidence="3 4" key="1">
    <citation type="submission" date="2016-12" db="EMBL/GenBank/DDBJ databases">
        <title>The genomes of Aspergillus section Nigri reveals drivers in fungal speciation.</title>
        <authorList>
            <consortium name="DOE Joint Genome Institute"/>
            <person name="Vesth T.C."/>
            <person name="Nybo J."/>
            <person name="Theobald S."/>
            <person name="Brandl J."/>
            <person name="Frisvad J.C."/>
            <person name="Nielsen K.F."/>
            <person name="Lyhne E.K."/>
            <person name="Kogle M.E."/>
            <person name="Kuo A."/>
            <person name="Riley R."/>
            <person name="Clum A."/>
            <person name="Nolan M."/>
            <person name="Lipzen A."/>
            <person name="Salamov A."/>
            <person name="Henrissat B."/>
            <person name="Wiebenga A."/>
            <person name="De Vries R.P."/>
            <person name="Grigoriev I.V."/>
            <person name="Mortensen U.H."/>
            <person name="Andersen M.R."/>
            <person name="Baker S.E."/>
        </authorList>
    </citation>
    <scope>NUCLEOTIDE SEQUENCE [LARGE SCALE GENOMIC DNA]</scope>
    <source>
        <strain evidence="3 4">IBT 23096</strain>
    </source>
</reference>
<dbReference type="GO" id="GO:0102965">
    <property type="term" value="F:alcohol-forming long-chain fatty acyl-CoA reductase activity"/>
    <property type="evidence" value="ECO:0007669"/>
    <property type="project" value="UniProtKB-EC"/>
</dbReference>
<evidence type="ECO:0000313" key="4">
    <source>
        <dbReference type="Proteomes" id="UP000234275"/>
    </source>
</evidence>
<proteinExistence type="inferred from homology"/>
<dbReference type="AlphaFoldDB" id="A0A2I2G6I0"/>
<dbReference type="EMBL" id="MSFO01000005">
    <property type="protein sequence ID" value="PLB48480.1"/>
    <property type="molecule type" value="Genomic_DNA"/>
</dbReference>
<comment type="caution">
    <text evidence="3">The sequence shown here is derived from an EMBL/GenBank/DDBJ whole genome shotgun (WGS) entry which is preliminary data.</text>
</comment>
<dbReference type="SUPFAM" id="SSF51735">
    <property type="entry name" value="NAD(P)-binding Rossmann-fold domains"/>
    <property type="match status" value="1"/>
</dbReference>
<dbReference type="STRING" id="1392250.A0A2I2G6I0"/>
<dbReference type="OrthoDB" id="429813at2759"/>
<dbReference type="Proteomes" id="UP000234275">
    <property type="component" value="Unassembled WGS sequence"/>
</dbReference>
<evidence type="ECO:0000256" key="1">
    <source>
        <dbReference type="RuleBase" id="RU363097"/>
    </source>
</evidence>
<dbReference type="InterPro" id="IPR026055">
    <property type="entry name" value="FAR"/>
</dbReference>
<dbReference type="GO" id="GO:0005777">
    <property type="term" value="C:peroxisome"/>
    <property type="evidence" value="ECO:0007669"/>
    <property type="project" value="TreeGrafter"/>
</dbReference>
<protein>
    <recommendedName>
        <fullName evidence="1">Fatty acyl-CoA reductase</fullName>
        <ecNumber evidence="1">1.2.1.84</ecNumber>
    </recommendedName>
</protein>
<dbReference type="GeneID" id="36552139"/>
<evidence type="ECO:0000259" key="2">
    <source>
        <dbReference type="Pfam" id="PF07993"/>
    </source>
</evidence>
<dbReference type="RefSeq" id="XP_024703782.1">
    <property type="nucleotide sequence ID" value="XM_024844439.1"/>
</dbReference>
<keyword evidence="1" id="KW-0560">Oxidoreductase</keyword>
<keyword evidence="1" id="KW-0443">Lipid metabolism</keyword>
<gene>
    <name evidence="3" type="ORF">P170DRAFT_360866</name>
</gene>
<keyword evidence="1" id="KW-0444">Lipid biosynthesis</keyword>
<dbReference type="Pfam" id="PF07993">
    <property type="entry name" value="NAD_binding_4"/>
    <property type="match status" value="1"/>
</dbReference>
<keyword evidence="4" id="KW-1185">Reference proteome</keyword>
<organism evidence="3 4">
    <name type="scientific">Aspergillus steynii IBT 23096</name>
    <dbReference type="NCBI Taxonomy" id="1392250"/>
    <lineage>
        <taxon>Eukaryota</taxon>
        <taxon>Fungi</taxon>
        <taxon>Dikarya</taxon>
        <taxon>Ascomycota</taxon>
        <taxon>Pezizomycotina</taxon>
        <taxon>Eurotiomycetes</taxon>
        <taxon>Eurotiomycetidae</taxon>
        <taxon>Eurotiales</taxon>
        <taxon>Aspergillaceae</taxon>
        <taxon>Aspergillus</taxon>
        <taxon>Aspergillus subgen. Circumdati</taxon>
    </lineage>
</organism>
<dbReference type="Gene3D" id="3.40.50.720">
    <property type="entry name" value="NAD(P)-binding Rossmann-like Domain"/>
    <property type="match status" value="1"/>
</dbReference>
<dbReference type="GO" id="GO:0080019">
    <property type="term" value="F:alcohol-forming very long-chain fatty acyl-CoA reductase activity"/>
    <property type="evidence" value="ECO:0007669"/>
    <property type="project" value="InterPro"/>
</dbReference>
<sequence length="440" mass="49503">MWDSFDGKCVLITGGSGFLGTAVVYRLVTRTSVSLIYILCRGGRKALYTRWKKSLPDQFADKLCRSNRLLVLDGNIIKPNMGLSDSQVDIVREDVEIVIHAASSINLTSNLSSLAPTVIKATEIVAQFALACSFLTRFVYVSSAYANAHLDPRSESIDVAVQEKIYPPSQQDTALTEWEEVQKTGTSSVYDTEDYPWSYAYAKHLTERLLFRMFNDHDVTECLLIVRPSIIGPAQKCPYPGYCVPCSTPTTSAAVSFLLSADSEIRTTTRCPDPDAEVHIDEVPVDVVADRLLSHLAVGTTGCVHAVSGKRARTNYLEWWQPIMQLRRIPWELKRVWIYENWKTPNQHPISRLWVALGSSFCFSEDRTIAISEELAEHGDCSDLQLFTTAHMGRQLLERTQQLRSVMDQIAAHSPRDAEIIQAYYQDFGREGVERLNARL</sequence>
<evidence type="ECO:0000313" key="3">
    <source>
        <dbReference type="EMBL" id="PLB48480.1"/>
    </source>
</evidence>
<name>A0A2I2G6I0_9EURO</name>
<comment type="catalytic activity">
    <reaction evidence="1">
        <text>a long-chain fatty acyl-CoA + 2 NADPH + 2 H(+) = a long-chain primary fatty alcohol + 2 NADP(+) + CoA</text>
        <dbReference type="Rhea" id="RHEA:52716"/>
        <dbReference type="ChEBI" id="CHEBI:15378"/>
        <dbReference type="ChEBI" id="CHEBI:57287"/>
        <dbReference type="ChEBI" id="CHEBI:57783"/>
        <dbReference type="ChEBI" id="CHEBI:58349"/>
        <dbReference type="ChEBI" id="CHEBI:77396"/>
        <dbReference type="ChEBI" id="CHEBI:83139"/>
        <dbReference type="EC" id="1.2.1.84"/>
    </reaction>
</comment>
<dbReference type="EC" id="1.2.1.84" evidence="1"/>
<feature type="domain" description="Thioester reductase (TE)" evidence="2">
    <location>
        <begin position="12"/>
        <end position="290"/>
    </location>
</feature>
<dbReference type="InterPro" id="IPR036291">
    <property type="entry name" value="NAD(P)-bd_dom_sf"/>
</dbReference>
<dbReference type="InterPro" id="IPR013120">
    <property type="entry name" value="FAR_NAD-bd"/>
</dbReference>
<dbReference type="GO" id="GO:0035336">
    <property type="term" value="P:long-chain fatty-acyl-CoA metabolic process"/>
    <property type="evidence" value="ECO:0007669"/>
    <property type="project" value="TreeGrafter"/>
</dbReference>
<comment type="function">
    <text evidence="1">Catalyzes the reduction of fatty acyl-CoA to fatty alcohols.</text>
</comment>
<accession>A0A2I2G6I0</accession>
<dbReference type="PANTHER" id="PTHR11011">
    <property type="entry name" value="MALE STERILITY PROTEIN 2-RELATED"/>
    <property type="match status" value="1"/>
</dbReference>
<dbReference type="PANTHER" id="PTHR11011:SF45">
    <property type="entry name" value="FATTY ACYL-COA REDUCTASE CG8306-RELATED"/>
    <property type="match status" value="1"/>
</dbReference>
<dbReference type="VEuPathDB" id="FungiDB:P170DRAFT_360866"/>
<comment type="similarity">
    <text evidence="1">Belongs to the fatty acyl-CoA reductase family.</text>
</comment>